<sequence length="257" mass="30348">IPGDVKNGGNDARYAWLQKNVEEIFRRFTVMYNVEIKENAKVEDNPFKMKLYFCSKCENTTKKPYKTKNGRDSHEVAKHQYDRNAMESTNEPTEEEEKETINHKLSYQKALFTYNLLLRSINDAIKEGDGERLFEHYRVAVLYFKCYGRSKYAYTVLKSFFRIKMEPSAALSLIWERFINKHGMKGYNISMDLHMEHLNNYLKELLRDLRGNVNRENAERVSKSLKNLKSIVEKFENESKIKQQISSKNKAKTLKDV</sequence>
<evidence type="ECO:0000259" key="1">
    <source>
        <dbReference type="Pfam" id="PF20231"/>
    </source>
</evidence>
<name>A0A7M5VD50_9CNID</name>
<dbReference type="AlphaFoldDB" id="A0A7M5VD50"/>
<reference evidence="2" key="1">
    <citation type="submission" date="2021-01" db="UniProtKB">
        <authorList>
            <consortium name="EnsemblMetazoa"/>
        </authorList>
    </citation>
    <scope>IDENTIFICATION</scope>
</reference>
<evidence type="ECO:0000313" key="2">
    <source>
        <dbReference type="EnsemblMetazoa" id="CLYHEMP008424.1"/>
    </source>
</evidence>
<dbReference type="OrthoDB" id="5987212at2759"/>
<evidence type="ECO:0000313" key="3">
    <source>
        <dbReference type="Proteomes" id="UP000594262"/>
    </source>
</evidence>
<proteinExistence type="predicted"/>
<dbReference type="EnsemblMetazoa" id="CLYHEMT008424.1">
    <property type="protein sequence ID" value="CLYHEMP008424.1"/>
    <property type="gene ID" value="CLYHEMG008424"/>
</dbReference>
<dbReference type="Proteomes" id="UP000594262">
    <property type="component" value="Unplaced"/>
</dbReference>
<protein>
    <recommendedName>
        <fullName evidence="1">DUF6589 domain-containing protein</fullName>
    </recommendedName>
</protein>
<keyword evidence="3" id="KW-1185">Reference proteome</keyword>
<dbReference type="Pfam" id="PF20231">
    <property type="entry name" value="DUF6589"/>
    <property type="match status" value="1"/>
</dbReference>
<feature type="domain" description="DUF6589" evidence="1">
    <location>
        <begin position="74"/>
        <end position="244"/>
    </location>
</feature>
<dbReference type="InterPro" id="IPR046496">
    <property type="entry name" value="DUF6589"/>
</dbReference>
<accession>A0A7M5VD50</accession>
<organism evidence="2 3">
    <name type="scientific">Clytia hemisphaerica</name>
    <dbReference type="NCBI Taxonomy" id="252671"/>
    <lineage>
        <taxon>Eukaryota</taxon>
        <taxon>Metazoa</taxon>
        <taxon>Cnidaria</taxon>
        <taxon>Hydrozoa</taxon>
        <taxon>Hydroidolina</taxon>
        <taxon>Leptothecata</taxon>
        <taxon>Obeliida</taxon>
        <taxon>Clytiidae</taxon>
        <taxon>Clytia</taxon>
    </lineage>
</organism>